<dbReference type="PANTHER" id="PTHR22854">
    <property type="entry name" value="TRYPTOPHAN BIOSYNTHESIS PROTEIN"/>
    <property type="match status" value="1"/>
</dbReference>
<dbReference type="CDD" id="cd00331">
    <property type="entry name" value="IGPS"/>
    <property type="match status" value="1"/>
</dbReference>
<dbReference type="Proteomes" id="UP000323337">
    <property type="component" value="Unassembled WGS sequence"/>
</dbReference>
<evidence type="ECO:0000256" key="3">
    <source>
        <dbReference type="ARBA" id="ARBA00012362"/>
    </source>
</evidence>
<keyword evidence="5" id="KW-0210">Decarboxylase</keyword>
<evidence type="ECO:0000256" key="6">
    <source>
        <dbReference type="ARBA" id="ARBA00022822"/>
    </source>
</evidence>
<dbReference type="GO" id="GO:0000162">
    <property type="term" value="P:L-tryptophan biosynthetic process"/>
    <property type="evidence" value="ECO:0007669"/>
    <property type="project" value="UniProtKB-UniPathway"/>
</dbReference>
<evidence type="ECO:0000256" key="7">
    <source>
        <dbReference type="ARBA" id="ARBA00023141"/>
    </source>
</evidence>
<dbReference type="InterPro" id="IPR013798">
    <property type="entry name" value="Indole-3-glycerol_P_synth_dom"/>
</dbReference>
<dbReference type="PANTHER" id="PTHR22854:SF2">
    <property type="entry name" value="INDOLE-3-GLYCEROL-PHOSPHATE SYNTHASE"/>
    <property type="match status" value="1"/>
</dbReference>
<evidence type="ECO:0000256" key="5">
    <source>
        <dbReference type="ARBA" id="ARBA00022793"/>
    </source>
</evidence>
<sequence length="248" mass="27787">MLDKILTNKKYEIEKIPEILPKRTKDIIEPLQTLKNKPFIAEIKKASPSIGEIKPDASPAVQAEQYEKCGAGAVSVLTDKHFFKGSFEYLKEVSEKVNIPVLCKDFIISERQIEAAYAFGADIILIIAAILTQEEIGRLSEKARELNLYILYEIHTPEEYEKIKALSPALVGVNSRNLDTLEIDKQKGAQILNVLPDSLFKIAESGINSTEDIVNFRKAGANAFLIGTYLMKSDNIKESLQNLYRGLE</sequence>
<gene>
    <name evidence="10" type="ORF">FXF49_07360</name>
</gene>
<dbReference type="GO" id="GO:0004640">
    <property type="term" value="F:phosphoribosylanthranilate isomerase activity"/>
    <property type="evidence" value="ECO:0007669"/>
    <property type="project" value="TreeGrafter"/>
</dbReference>
<protein>
    <recommendedName>
        <fullName evidence="3">indole-3-glycerol-phosphate synthase</fullName>
        <ecNumber evidence="3">4.1.1.48</ecNumber>
    </recommendedName>
</protein>
<dbReference type="EMBL" id="VSIV01000173">
    <property type="protein sequence ID" value="TYB33234.1"/>
    <property type="molecule type" value="Genomic_DNA"/>
</dbReference>
<dbReference type="InterPro" id="IPR013785">
    <property type="entry name" value="Aldolase_TIM"/>
</dbReference>
<dbReference type="FunFam" id="3.20.20.70:FF:000024">
    <property type="entry name" value="Indole-3-glycerol phosphate synthase"/>
    <property type="match status" value="1"/>
</dbReference>
<keyword evidence="6" id="KW-0822">Tryptophan biosynthesis</keyword>
<proteinExistence type="inferred from homology"/>
<evidence type="ECO:0000256" key="1">
    <source>
        <dbReference type="ARBA" id="ARBA00001633"/>
    </source>
</evidence>
<reference evidence="10 11" key="1">
    <citation type="submission" date="2019-08" db="EMBL/GenBank/DDBJ databases">
        <title>Genomic characterization of a novel candidate phylum (ARYD3) from a high temperature, high salinity tertiary oil reservoir in north central Oklahoma, USA.</title>
        <authorList>
            <person name="Youssef N.H."/>
            <person name="Yadav A."/>
            <person name="Elshahed M.S."/>
        </authorList>
    </citation>
    <scope>NUCLEOTIDE SEQUENCE [LARGE SCALE GENOMIC DNA]</scope>
    <source>
        <strain evidence="10">ARYD1</strain>
    </source>
</reference>
<evidence type="ECO:0000259" key="9">
    <source>
        <dbReference type="Pfam" id="PF00218"/>
    </source>
</evidence>
<comment type="pathway">
    <text evidence="2">Amino-acid biosynthesis; L-tryptophan biosynthesis; L-tryptophan from chorismate: step 4/5.</text>
</comment>
<keyword evidence="4" id="KW-0028">Amino-acid biosynthesis</keyword>
<dbReference type="InterPro" id="IPR011060">
    <property type="entry name" value="RibuloseP-bd_barrel"/>
</dbReference>
<dbReference type="AlphaFoldDB" id="A0A5D0MHP9"/>
<dbReference type="PROSITE" id="PS00614">
    <property type="entry name" value="IGPS"/>
    <property type="match status" value="1"/>
</dbReference>
<keyword evidence="7" id="KW-0057">Aromatic amino acid biosynthesis</keyword>
<dbReference type="Pfam" id="PF00218">
    <property type="entry name" value="IGPS"/>
    <property type="match status" value="1"/>
</dbReference>
<evidence type="ECO:0000256" key="4">
    <source>
        <dbReference type="ARBA" id="ARBA00022605"/>
    </source>
</evidence>
<dbReference type="GO" id="GO:0004425">
    <property type="term" value="F:indole-3-glycerol-phosphate synthase activity"/>
    <property type="evidence" value="ECO:0007669"/>
    <property type="project" value="UniProtKB-EC"/>
</dbReference>
<organism evidence="10 11">
    <name type="scientific">Flexistipes sinusarabici</name>
    <dbReference type="NCBI Taxonomy" id="2352"/>
    <lineage>
        <taxon>Bacteria</taxon>
        <taxon>Pseudomonadati</taxon>
        <taxon>Deferribacterota</taxon>
        <taxon>Deferribacteres</taxon>
        <taxon>Deferribacterales</taxon>
        <taxon>Flexistipitaceae</taxon>
        <taxon>Flexistipes</taxon>
    </lineage>
</organism>
<evidence type="ECO:0000256" key="8">
    <source>
        <dbReference type="ARBA" id="ARBA00023239"/>
    </source>
</evidence>
<dbReference type="RefSeq" id="WP_303701258.1">
    <property type="nucleotide sequence ID" value="NZ_VSIV01000173.1"/>
</dbReference>
<keyword evidence="8" id="KW-0456">Lyase</keyword>
<evidence type="ECO:0000313" key="11">
    <source>
        <dbReference type="Proteomes" id="UP000323337"/>
    </source>
</evidence>
<dbReference type="HAMAP" id="MF_00134_A">
    <property type="entry name" value="IGPS_A"/>
    <property type="match status" value="1"/>
</dbReference>
<dbReference type="InterPro" id="IPR001468">
    <property type="entry name" value="Indole-3-GlycerolPSynthase_CS"/>
</dbReference>
<name>A0A5D0MHP9_FLESI</name>
<dbReference type="UniPathway" id="UPA00035">
    <property type="reaction ID" value="UER00043"/>
</dbReference>
<dbReference type="Gene3D" id="3.20.20.70">
    <property type="entry name" value="Aldolase class I"/>
    <property type="match status" value="1"/>
</dbReference>
<comment type="caution">
    <text evidence="10">The sequence shown here is derived from an EMBL/GenBank/DDBJ whole genome shotgun (WGS) entry which is preliminary data.</text>
</comment>
<evidence type="ECO:0000256" key="2">
    <source>
        <dbReference type="ARBA" id="ARBA00004696"/>
    </source>
</evidence>
<accession>A0A5D0MHP9</accession>
<evidence type="ECO:0000313" key="10">
    <source>
        <dbReference type="EMBL" id="TYB33234.1"/>
    </source>
</evidence>
<feature type="domain" description="Indole-3-glycerol phosphate synthase" evidence="9">
    <location>
        <begin position="10"/>
        <end position="243"/>
    </location>
</feature>
<dbReference type="SUPFAM" id="SSF51366">
    <property type="entry name" value="Ribulose-phoshate binding barrel"/>
    <property type="match status" value="1"/>
</dbReference>
<dbReference type="InterPro" id="IPR045186">
    <property type="entry name" value="Indole-3-glycerol_P_synth"/>
</dbReference>
<comment type="catalytic activity">
    <reaction evidence="1">
        <text>1-(2-carboxyphenylamino)-1-deoxy-D-ribulose 5-phosphate + H(+) = (1S,2R)-1-C-(indol-3-yl)glycerol 3-phosphate + CO2 + H2O</text>
        <dbReference type="Rhea" id="RHEA:23476"/>
        <dbReference type="ChEBI" id="CHEBI:15377"/>
        <dbReference type="ChEBI" id="CHEBI:15378"/>
        <dbReference type="ChEBI" id="CHEBI:16526"/>
        <dbReference type="ChEBI" id="CHEBI:58613"/>
        <dbReference type="ChEBI" id="CHEBI:58866"/>
        <dbReference type="EC" id="4.1.1.48"/>
    </reaction>
</comment>
<dbReference type="EC" id="4.1.1.48" evidence="3"/>